<dbReference type="EMBL" id="CP138335">
    <property type="protein sequence ID" value="XBW08110.1"/>
    <property type="molecule type" value="Genomic_DNA"/>
</dbReference>
<dbReference type="KEGG" id="sapp:SAC06_00690"/>
<sequence length="108" mass="11991">MGSTREYLDFVLDLLAEVPDLQFRKMMGEYVLYSEGKVFGGVYDDRFLLKQTAASSAGLPDAVLTEPYPGGTPMLLVETEDRSLLGELVQDMLPDISTPKRRKKLASS</sequence>
<organism evidence="2">
    <name type="scientific">Scrofimicrobium appendicitidis</name>
    <dbReference type="NCBI Taxonomy" id="3079930"/>
    <lineage>
        <taxon>Bacteria</taxon>
        <taxon>Bacillati</taxon>
        <taxon>Actinomycetota</taxon>
        <taxon>Actinomycetes</taxon>
        <taxon>Actinomycetales</taxon>
        <taxon>Actinomycetaceae</taxon>
        <taxon>Scrofimicrobium</taxon>
    </lineage>
</organism>
<dbReference type="SUPFAM" id="SSF159894">
    <property type="entry name" value="YgaC/TfoX-N like"/>
    <property type="match status" value="1"/>
</dbReference>
<feature type="domain" description="TfoX N-terminal" evidence="1">
    <location>
        <begin position="13"/>
        <end position="65"/>
    </location>
</feature>
<gene>
    <name evidence="2" type="ORF">SAC06_00690</name>
</gene>
<dbReference type="AlphaFoldDB" id="A0AAU7V7P2"/>
<accession>A0AAU7V7P2</accession>
<name>A0AAU7V7P2_9ACTO</name>
<evidence type="ECO:0000313" key="2">
    <source>
        <dbReference type="EMBL" id="XBW08110.1"/>
    </source>
</evidence>
<dbReference type="InterPro" id="IPR007076">
    <property type="entry name" value="TfoX_N"/>
</dbReference>
<reference evidence="2" key="1">
    <citation type="submission" date="2023-11" db="EMBL/GenBank/DDBJ databases">
        <title>Scrofimicrobium hongkongense sp. nov., isolated from a patient with peritonitis.</title>
        <authorList>
            <person name="Lao H.Y."/>
            <person name="Wong A.Y.P."/>
            <person name="Ng T.L."/>
            <person name="Wong R.Y.L."/>
            <person name="Yau M.C.Y."/>
            <person name="Lam J.Y.W."/>
            <person name="Siu G.K.H."/>
        </authorList>
    </citation>
    <scope>NUCLEOTIDE SEQUENCE</scope>
    <source>
        <strain evidence="2">R131</strain>
    </source>
</reference>
<proteinExistence type="predicted"/>
<evidence type="ECO:0000259" key="1">
    <source>
        <dbReference type="Pfam" id="PF04993"/>
    </source>
</evidence>
<protein>
    <submittedName>
        <fullName evidence="2">TfoX/Sxy family protein</fullName>
    </submittedName>
</protein>
<dbReference type="Gene3D" id="3.30.1460.30">
    <property type="entry name" value="YgaC/TfoX-N like chaperone"/>
    <property type="match status" value="1"/>
</dbReference>
<dbReference type="RefSeq" id="WP_350258310.1">
    <property type="nucleotide sequence ID" value="NZ_CP138335.1"/>
</dbReference>
<dbReference type="Pfam" id="PF04993">
    <property type="entry name" value="TfoX_N"/>
    <property type="match status" value="1"/>
</dbReference>